<dbReference type="Proteomes" id="UP000886198">
    <property type="component" value="Unassembled WGS sequence"/>
</dbReference>
<dbReference type="EMBL" id="DSBT01000098">
    <property type="protein sequence ID" value="HDP77207.1"/>
    <property type="molecule type" value="Genomic_DNA"/>
</dbReference>
<reference evidence="2" key="1">
    <citation type="journal article" date="2020" name="mSystems">
        <title>Genome- and Community-Level Interaction Insights into Carbon Utilization and Element Cycling Functions of Hydrothermarchaeota in Hydrothermal Sediment.</title>
        <authorList>
            <person name="Zhou Z."/>
            <person name="Liu Y."/>
            <person name="Xu W."/>
            <person name="Pan J."/>
            <person name="Luo Z.H."/>
            <person name="Li M."/>
        </authorList>
    </citation>
    <scope>NUCLEOTIDE SEQUENCE [LARGE SCALE GENOMIC DNA]</scope>
    <source>
        <strain evidence="2">SpSt-1179</strain>
    </source>
</reference>
<evidence type="ECO:0000256" key="1">
    <source>
        <dbReference type="SAM" id="Coils"/>
    </source>
</evidence>
<dbReference type="AlphaFoldDB" id="A0A7C1H6T1"/>
<accession>A0A7C1H6T1</accession>
<evidence type="ECO:0000313" key="2">
    <source>
        <dbReference type="EMBL" id="HDP77207.1"/>
    </source>
</evidence>
<organism evidence="2">
    <name type="scientific">Mesotoga infera</name>
    <dbReference type="NCBI Taxonomy" id="1236046"/>
    <lineage>
        <taxon>Bacteria</taxon>
        <taxon>Thermotogati</taxon>
        <taxon>Thermotogota</taxon>
        <taxon>Thermotogae</taxon>
        <taxon>Kosmotogales</taxon>
        <taxon>Kosmotogaceae</taxon>
        <taxon>Mesotoga</taxon>
    </lineage>
</organism>
<gene>
    <name evidence="2" type="ORF">ENN47_03290</name>
</gene>
<name>A0A7C1H6T1_9BACT</name>
<sequence>MGVNFKELSEASGIKYETVRNYVKVLIEEGLIDEVNEDVIEIVKKMPNYTSKGFTVVEAAHRAVVLKDTDTYVTEELAELRDKIACLQEENQRLERELGEEKATVAELKERLESFESNAKNSSAIAVYKEDAKTAADALKTTIKSAGSGFVQFLQWLFATDEEVTEDHSGK</sequence>
<keyword evidence="1" id="KW-0175">Coiled coil</keyword>
<protein>
    <submittedName>
        <fullName evidence="2">Winged helix-turn-helix domain-containing protein</fullName>
    </submittedName>
</protein>
<feature type="coiled-coil region" evidence="1">
    <location>
        <begin position="77"/>
        <end position="125"/>
    </location>
</feature>
<comment type="caution">
    <text evidence="2">The sequence shown here is derived from an EMBL/GenBank/DDBJ whole genome shotgun (WGS) entry which is preliminary data.</text>
</comment>
<proteinExistence type="predicted"/>